<dbReference type="PANTHER" id="PTHR30537">
    <property type="entry name" value="HTH-TYPE TRANSCRIPTIONAL REGULATOR"/>
    <property type="match status" value="1"/>
</dbReference>
<dbReference type="InterPro" id="IPR036388">
    <property type="entry name" value="WH-like_DNA-bd_sf"/>
</dbReference>
<comment type="caution">
    <text evidence="3">The sequence shown here is derived from an EMBL/GenBank/DDBJ whole genome shotgun (WGS) entry which is preliminary data.</text>
</comment>
<comment type="similarity">
    <text evidence="1">Belongs to the LysR transcriptional regulatory family.</text>
</comment>
<keyword evidence="4" id="KW-1185">Reference proteome</keyword>
<dbReference type="Pfam" id="PF00126">
    <property type="entry name" value="HTH_1"/>
    <property type="match status" value="1"/>
</dbReference>
<dbReference type="InterPro" id="IPR036390">
    <property type="entry name" value="WH_DNA-bd_sf"/>
</dbReference>
<accession>A0A2G8TGI3</accession>
<evidence type="ECO:0000313" key="3">
    <source>
        <dbReference type="EMBL" id="PIL45145.1"/>
    </source>
</evidence>
<dbReference type="Proteomes" id="UP000230390">
    <property type="component" value="Unassembled WGS sequence"/>
</dbReference>
<sequence>MARENINDILVFIAVARESSFTKAAAKLGMTQSAISHIMRSLEAAFDIIRVVLSFQSG</sequence>
<evidence type="ECO:0000259" key="2">
    <source>
        <dbReference type="PROSITE" id="PS50931"/>
    </source>
</evidence>
<gene>
    <name evidence="3" type="ORF">CR105_11170</name>
</gene>
<organism evidence="3 4">
    <name type="scientific">Massilia eurypsychrophila</name>
    <dbReference type="NCBI Taxonomy" id="1485217"/>
    <lineage>
        <taxon>Bacteria</taxon>
        <taxon>Pseudomonadati</taxon>
        <taxon>Pseudomonadota</taxon>
        <taxon>Betaproteobacteria</taxon>
        <taxon>Burkholderiales</taxon>
        <taxon>Oxalobacteraceae</taxon>
        <taxon>Telluria group</taxon>
        <taxon>Massilia</taxon>
    </lineage>
</organism>
<evidence type="ECO:0000313" key="4">
    <source>
        <dbReference type="Proteomes" id="UP000230390"/>
    </source>
</evidence>
<dbReference type="OrthoDB" id="9813056at2"/>
<reference evidence="3 4" key="1">
    <citation type="submission" date="2017-10" db="EMBL/GenBank/DDBJ databases">
        <title>Massilia psychrophilum sp. nov., a novel purple-pigmented bacterium isolated from Tianshan glacier, Xinjiang Municipality, China.</title>
        <authorList>
            <person name="Wang H."/>
        </authorList>
    </citation>
    <scope>NUCLEOTIDE SEQUENCE [LARGE SCALE GENOMIC DNA]</scope>
    <source>
        <strain evidence="3 4">JCM 30074</strain>
    </source>
</reference>
<name>A0A2G8TGI3_9BURK</name>
<dbReference type="GO" id="GO:0003700">
    <property type="term" value="F:DNA-binding transcription factor activity"/>
    <property type="evidence" value="ECO:0007669"/>
    <property type="project" value="InterPro"/>
</dbReference>
<dbReference type="PANTHER" id="PTHR30537:SF1">
    <property type="entry name" value="HTH-TYPE TRANSCRIPTIONAL REGULATOR PGRR"/>
    <property type="match status" value="1"/>
</dbReference>
<feature type="domain" description="HTH lysR-type" evidence="2">
    <location>
        <begin position="4"/>
        <end position="48"/>
    </location>
</feature>
<protein>
    <recommendedName>
        <fullName evidence="2">HTH lysR-type domain-containing protein</fullName>
    </recommendedName>
</protein>
<dbReference type="PROSITE" id="PS50931">
    <property type="entry name" value="HTH_LYSR"/>
    <property type="match status" value="1"/>
</dbReference>
<dbReference type="SUPFAM" id="SSF46785">
    <property type="entry name" value="Winged helix' DNA-binding domain"/>
    <property type="match status" value="1"/>
</dbReference>
<dbReference type="GO" id="GO:0043565">
    <property type="term" value="F:sequence-specific DNA binding"/>
    <property type="evidence" value="ECO:0007669"/>
    <property type="project" value="TreeGrafter"/>
</dbReference>
<evidence type="ECO:0000256" key="1">
    <source>
        <dbReference type="ARBA" id="ARBA00009437"/>
    </source>
</evidence>
<dbReference type="InterPro" id="IPR000847">
    <property type="entry name" value="LysR_HTH_N"/>
</dbReference>
<dbReference type="Gene3D" id="1.10.10.10">
    <property type="entry name" value="Winged helix-like DNA-binding domain superfamily/Winged helix DNA-binding domain"/>
    <property type="match status" value="1"/>
</dbReference>
<proteinExistence type="inferred from homology"/>
<dbReference type="GO" id="GO:0006351">
    <property type="term" value="P:DNA-templated transcription"/>
    <property type="evidence" value="ECO:0007669"/>
    <property type="project" value="TreeGrafter"/>
</dbReference>
<dbReference type="AlphaFoldDB" id="A0A2G8TGI3"/>
<dbReference type="InterPro" id="IPR058163">
    <property type="entry name" value="LysR-type_TF_proteobact-type"/>
</dbReference>
<dbReference type="EMBL" id="PDOC01000005">
    <property type="protein sequence ID" value="PIL45145.1"/>
    <property type="molecule type" value="Genomic_DNA"/>
</dbReference>